<accession>A0A248LJI4</accession>
<dbReference type="AlphaFoldDB" id="A0A248LJI4"/>
<evidence type="ECO:0000313" key="9">
    <source>
        <dbReference type="Proteomes" id="UP000197424"/>
    </source>
</evidence>
<evidence type="ECO:0000256" key="3">
    <source>
        <dbReference type="ARBA" id="ARBA00022759"/>
    </source>
</evidence>
<evidence type="ECO:0000259" key="6">
    <source>
        <dbReference type="Pfam" id="PF03755"/>
    </source>
</evidence>
<dbReference type="InterPro" id="IPR013527">
    <property type="entry name" value="YicC-like_N"/>
</dbReference>
<gene>
    <name evidence="8" type="ORF">LHGZ1_1864</name>
</gene>
<sequence>MILSMTGFAAAICDIPGGQLTLELRAVNHRFLDLQLRLPEELRILDPQLREQIAARIGRGKVECRISINQTGSAAPSLELNAELLERLLAVVGTLKARVPGTKDLSTGELLRWPGMLVGDGISPEAMQQRVLDALPALLADFNATRAREGEKLAQVLLDRLQQIEAIVARVRPHMPEVLVAWREKLGSRLREALGSVDEDRIKQEFALFAQKIDIDEELERLSTHVSEVRRVVERGGIVGKRLDFLMQELNREANTLGSKSVSPATTQASVELKVLIEQMREQIQNLE</sequence>
<keyword evidence="2" id="KW-0540">Nuclease</keyword>
<dbReference type="Proteomes" id="UP000197424">
    <property type="component" value="Chromosome"/>
</dbReference>
<evidence type="ECO:0000256" key="1">
    <source>
        <dbReference type="ARBA" id="ARBA00001968"/>
    </source>
</evidence>
<protein>
    <submittedName>
        <fullName evidence="8">Stress-induced protein</fullName>
    </submittedName>
</protein>
<dbReference type="EMBL" id="CP022115">
    <property type="protein sequence ID" value="ASJ24695.1"/>
    <property type="molecule type" value="Genomic_DNA"/>
</dbReference>
<dbReference type="PANTHER" id="PTHR30636:SF3">
    <property type="entry name" value="UPF0701 PROTEIN YICC"/>
    <property type="match status" value="1"/>
</dbReference>
<dbReference type="Pfam" id="PF03755">
    <property type="entry name" value="YicC-like_N"/>
    <property type="match status" value="1"/>
</dbReference>
<organism evidence="8 9">
    <name type="scientific">Laribacter hongkongensis</name>
    <dbReference type="NCBI Taxonomy" id="168471"/>
    <lineage>
        <taxon>Bacteria</taxon>
        <taxon>Pseudomonadati</taxon>
        <taxon>Pseudomonadota</taxon>
        <taxon>Betaproteobacteria</taxon>
        <taxon>Neisseriales</taxon>
        <taxon>Aquaspirillaceae</taxon>
        <taxon>Laribacter</taxon>
    </lineage>
</organism>
<comment type="cofactor">
    <cofactor evidence="1">
        <name>a divalent metal cation</name>
        <dbReference type="ChEBI" id="CHEBI:60240"/>
    </cofactor>
</comment>
<dbReference type="RefSeq" id="WP_088860881.1">
    <property type="nucleotide sequence ID" value="NZ_CP022115.1"/>
</dbReference>
<proteinExistence type="inferred from homology"/>
<dbReference type="InterPro" id="IPR013551">
    <property type="entry name" value="YicC-like_C"/>
</dbReference>
<reference evidence="9" key="1">
    <citation type="submission" date="2017-06" db="EMBL/GenBank/DDBJ databases">
        <title>Whole genome sequence of Laribacter hongkongensis LHGZ1.</title>
        <authorList>
            <person name="Chen D."/>
            <person name="Wu H."/>
            <person name="Chen J."/>
        </authorList>
    </citation>
    <scope>NUCLEOTIDE SEQUENCE [LARGE SCALE GENOMIC DNA]</scope>
    <source>
        <strain evidence="9">LHGZ1</strain>
    </source>
</reference>
<evidence type="ECO:0000313" key="8">
    <source>
        <dbReference type="EMBL" id="ASJ24695.1"/>
    </source>
</evidence>
<dbReference type="OrthoDB" id="9771229at2"/>
<dbReference type="GO" id="GO:0004521">
    <property type="term" value="F:RNA endonuclease activity"/>
    <property type="evidence" value="ECO:0007669"/>
    <property type="project" value="InterPro"/>
</dbReference>
<evidence type="ECO:0000256" key="4">
    <source>
        <dbReference type="ARBA" id="ARBA00022801"/>
    </source>
</evidence>
<keyword evidence="3" id="KW-0255">Endonuclease</keyword>
<dbReference type="GO" id="GO:0016787">
    <property type="term" value="F:hydrolase activity"/>
    <property type="evidence" value="ECO:0007669"/>
    <property type="project" value="UniProtKB-KW"/>
</dbReference>
<keyword evidence="4" id="KW-0378">Hydrolase</keyword>
<dbReference type="PANTHER" id="PTHR30636">
    <property type="entry name" value="UPF0701 PROTEIN YICC"/>
    <property type="match status" value="1"/>
</dbReference>
<evidence type="ECO:0000256" key="5">
    <source>
        <dbReference type="ARBA" id="ARBA00035648"/>
    </source>
</evidence>
<feature type="domain" description="Endoribonuclease YicC-like C-terminal" evidence="7">
    <location>
        <begin position="172"/>
        <end position="288"/>
    </location>
</feature>
<dbReference type="Pfam" id="PF08340">
    <property type="entry name" value="YicC-like_C"/>
    <property type="match status" value="1"/>
</dbReference>
<evidence type="ECO:0000256" key="2">
    <source>
        <dbReference type="ARBA" id="ARBA00022722"/>
    </source>
</evidence>
<evidence type="ECO:0000259" key="7">
    <source>
        <dbReference type="Pfam" id="PF08340"/>
    </source>
</evidence>
<name>A0A248LJI4_9NEIS</name>
<comment type="similarity">
    <text evidence="5">Belongs to the YicC/YloC family.</text>
</comment>
<dbReference type="InterPro" id="IPR005229">
    <property type="entry name" value="YicC/YloC-like"/>
</dbReference>
<dbReference type="NCBIfam" id="TIGR00255">
    <property type="entry name" value="YicC/YloC family endoribonuclease"/>
    <property type="match status" value="1"/>
</dbReference>
<feature type="domain" description="Endoribonuclease YicC-like N-terminal" evidence="6">
    <location>
        <begin position="2"/>
        <end position="154"/>
    </location>
</feature>